<sequence length="301" mass="35114">MEKYSTWRDNGTGISPFLPITNTPLNNNDIGLMKKLLIFLKAFGKAIVLIPFLLIYQVLPFTFILKLIFQILTRLKLNVMVEGVKRSKIDINLHYPQKGQIYFVNYTTPLDFLFLEYLRTDSNDKYMVLISYSKDEFLQINNWWTFCLFTLVTAGVLSKEVLENNGFKKLRVDKTFFKIIKDKIVFIFPEGTTSNGKTVLPLRMDIKNFEKHCTVVVNTINIKILPSYLTIPLPYGDNTNKYWGRLLITDQVTVKIKITPNIKNLDNVRMYMNNDDKYKLVGEELNIESKEKFIKAYKGKI</sequence>
<keyword evidence="1" id="KW-0472">Membrane</keyword>
<evidence type="ECO:0000313" key="4">
    <source>
        <dbReference type="Proteomes" id="UP000262825"/>
    </source>
</evidence>
<feature type="transmembrane region" description="Helical" evidence="1">
    <location>
        <begin position="42"/>
        <end position="69"/>
    </location>
</feature>
<feature type="domain" description="Phospholipid/glycerol acyltransferase" evidence="2">
    <location>
        <begin position="96"/>
        <end position="220"/>
    </location>
</feature>
<proteinExistence type="predicted"/>
<keyword evidence="1" id="KW-0812">Transmembrane</keyword>
<dbReference type="Proteomes" id="UP000262825">
    <property type="component" value="Unassembled WGS sequence"/>
</dbReference>
<organism evidence="3 4">
    <name type="scientific">Saccharomycodes ludwigii</name>
    <dbReference type="NCBI Taxonomy" id="36035"/>
    <lineage>
        <taxon>Eukaryota</taxon>
        <taxon>Fungi</taxon>
        <taxon>Dikarya</taxon>
        <taxon>Ascomycota</taxon>
        <taxon>Saccharomycotina</taxon>
        <taxon>Saccharomycetes</taxon>
        <taxon>Saccharomycodales</taxon>
        <taxon>Saccharomycodaceae</taxon>
        <taxon>Saccharomycodes</taxon>
    </lineage>
</organism>
<accession>A0A376BB85</accession>
<dbReference type="Pfam" id="PF01553">
    <property type="entry name" value="Acyltransferase"/>
    <property type="match status" value="1"/>
</dbReference>
<dbReference type="GO" id="GO:0006644">
    <property type="term" value="P:phospholipid metabolic process"/>
    <property type="evidence" value="ECO:0007669"/>
    <property type="project" value="UniProtKB-ARBA"/>
</dbReference>
<dbReference type="AlphaFoldDB" id="A0A376BB85"/>
<keyword evidence="4" id="KW-1185">Reference proteome</keyword>
<evidence type="ECO:0000313" key="3">
    <source>
        <dbReference type="EMBL" id="SSD61410.1"/>
    </source>
</evidence>
<dbReference type="EMBL" id="UFAJ01000691">
    <property type="protein sequence ID" value="SSD61410.1"/>
    <property type="molecule type" value="Genomic_DNA"/>
</dbReference>
<evidence type="ECO:0000256" key="1">
    <source>
        <dbReference type="SAM" id="Phobius"/>
    </source>
</evidence>
<dbReference type="VEuPathDB" id="FungiDB:SCODWIG_03171"/>
<reference evidence="4" key="1">
    <citation type="submission" date="2018-06" db="EMBL/GenBank/DDBJ databases">
        <authorList>
            <person name="Guldener U."/>
        </authorList>
    </citation>
    <scope>NUCLEOTIDE SEQUENCE [LARGE SCALE GENOMIC DNA]</scope>
    <source>
        <strain evidence="4">UTAD17</strain>
    </source>
</reference>
<name>A0A376BB85_9ASCO</name>
<evidence type="ECO:0000259" key="2">
    <source>
        <dbReference type="Pfam" id="PF01553"/>
    </source>
</evidence>
<dbReference type="OrthoDB" id="272512at2759"/>
<keyword evidence="1" id="KW-1133">Transmembrane helix</keyword>
<gene>
    <name evidence="3" type="ORF">SCODWIG_03171</name>
</gene>
<protein>
    <recommendedName>
        <fullName evidence="2">Phospholipid/glycerol acyltransferase domain-containing protein</fullName>
    </recommendedName>
</protein>
<dbReference type="InterPro" id="IPR002123">
    <property type="entry name" value="Plipid/glycerol_acylTrfase"/>
</dbReference>
<dbReference type="GO" id="GO:0016746">
    <property type="term" value="F:acyltransferase activity"/>
    <property type="evidence" value="ECO:0007669"/>
    <property type="project" value="InterPro"/>
</dbReference>